<accession>A0A813HW59</accession>
<dbReference type="Proteomes" id="UP000626109">
    <property type="component" value="Unassembled WGS sequence"/>
</dbReference>
<dbReference type="EMBL" id="CAJNNW010007185">
    <property type="protein sequence ID" value="CAE8649041.1"/>
    <property type="molecule type" value="Genomic_DNA"/>
</dbReference>
<evidence type="ECO:0000256" key="1">
    <source>
        <dbReference type="SAM" id="MobiDB-lite"/>
    </source>
</evidence>
<reference evidence="2" key="1">
    <citation type="submission" date="2021-02" db="EMBL/GenBank/DDBJ databases">
        <authorList>
            <person name="Dougan E. K."/>
            <person name="Rhodes N."/>
            <person name="Thang M."/>
            <person name="Chan C."/>
        </authorList>
    </citation>
    <scope>NUCLEOTIDE SEQUENCE</scope>
</reference>
<evidence type="ECO:0000313" key="2">
    <source>
        <dbReference type="EMBL" id="CAE8641957.1"/>
    </source>
</evidence>
<evidence type="ECO:0000313" key="3">
    <source>
        <dbReference type="EMBL" id="CAE8649041.1"/>
    </source>
</evidence>
<organism evidence="2 4">
    <name type="scientific">Polarella glacialis</name>
    <name type="common">Dinoflagellate</name>
    <dbReference type="NCBI Taxonomy" id="89957"/>
    <lineage>
        <taxon>Eukaryota</taxon>
        <taxon>Sar</taxon>
        <taxon>Alveolata</taxon>
        <taxon>Dinophyceae</taxon>
        <taxon>Suessiales</taxon>
        <taxon>Suessiaceae</taxon>
        <taxon>Polarella</taxon>
    </lineage>
</organism>
<gene>
    <name evidence="2" type="ORF">PGLA1383_LOCUS56521</name>
    <name evidence="3" type="ORF">PGLA2088_LOCUS7089</name>
</gene>
<feature type="non-terminal residue" evidence="2">
    <location>
        <position position="112"/>
    </location>
</feature>
<feature type="region of interest" description="Disordered" evidence="1">
    <location>
        <begin position="1"/>
        <end position="36"/>
    </location>
</feature>
<name>A0A813HW59_POLGL</name>
<feature type="non-terminal residue" evidence="2">
    <location>
        <position position="1"/>
    </location>
</feature>
<dbReference type="Proteomes" id="UP000654075">
    <property type="component" value="Unassembled WGS sequence"/>
</dbReference>
<keyword evidence="4" id="KW-1185">Reference proteome</keyword>
<proteinExistence type="predicted"/>
<comment type="caution">
    <text evidence="2">The sequence shown here is derived from an EMBL/GenBank/DDBJ whole genome shotgun (WGS) entry which is preliminary data.</text>
</comment>
<dbReference type="EMBL" id="CAJNNV010033056">
    <property type="protein sequence ID" value="CAE8641957.1"/>
    <property type="molecule type" value="Genomic_DNA"/>
</dbReference>
<protein>
    <submittedName>
        <fullName evidence="2">Uncharacterized protein</fullName>
    </submittedName>
</protein>
<dbReference type="AlphaFoldDB" id="A0A813HW59"/>
<sequence>DRLWQPSAGRSAQPGAGLLSRRASPNGKKLRNGEDELDPNSFLAQLLALGPEPARDELLQVLGRALKLWQTEPKLATAILGGLAKNRRANTAQQVLSLMIDFGVEVNVFHYS</sequence>
<evidence type="ECO:0000313" key="4">
    <source>
        <dbReference type="Proteomes" id="UP000654075"/>
    </source>
</evidence>